<dbReference type="SUPFAM" id="SSF46785">
    <property type="entry name" value="Winged helix' DNA-binding domain"/>
    <property type="match status" value="1"/>
</dbReference>
<keyword evidence="6" id="KW-1185">Reference proteome</keyword>
<dbReference type="InterPro" id="IPR036390">
    <property type="entry name" value="WH_DNA-bd_sf"/>
</dbReference>
<sequence length="36" mass="4234">YRARELAESLGINLHTVRRGYRRLRDEGLVELRAPP</sequence>
<dbReference type="Pfam" id="PF00392">
    <property type="entry name" value="GntR"/>
    <property type="match status" value="1"/>
</dbReference>
<dbReference type="Proteomes" id="UP001597083">
    <property type="component" value="Unassembled WGS sequence"/>
</dbReference>
<accession>A0ABW3CAV5</accession>
<feature type="non-terminal residue" evidence="5">
    <location>
        <position position="1"/>
    </location>
</feature>
<keyword evidence="1" id="KW-0805">Transcription regulation</keyword>
<gene>
    <name evidence="5" type="ORF">ACFQ07_05495</name>
</gene>
<organism evidence="5 6">
    <name type="scientific">Actinomadura adrarensis</name>
    <dbReference type="NCBI Taxonomy" id="1819600"/>
    <lineage>
        <taxon>Bacteria</taxon>
        <taxon>Bacillati</taxon>
        <taxon>Actinomycetota</taxon>
        <taxon>Actinomycetes</taxon>
        <taxon>Streptosporangiales</taxon>
        <taxon>Thermomonosporaceae</taxon>
        <taxon>Actinomadura</taxon>
    </lineage>
</organism>
<evidence type="ECO:0000313" key="5">
    <source>
        <dbReference type="EMBL" id="MFD0851661.1"/>
    </source>
</evidence>
<dbReference type="InterPro" id="IPR000524">
    <property type="entry name" value="Tscrpt_reg_HTH_GntR"/>
</dbReference>
<name>A0ABW3CAV5_9ACTN</name>
<evidence type="ECO:0000256" key="1">
    <source>
        <dbReference type="ARBA" id="ARBA00023015"/>
    </source>
</evidence>
<protein>
    <submittedName>
        <fullName evidence="5">GntR family transcriptional regulator</fullName>
    </submittedName>
</protein>
<evidence type="ECO:0000259" key="4">
    <source>
        <dbReference type="Pfam" id="PF00392"/>
    </source>
</evidence>
<feature type="domain" description="HTH gntR-type" evidence="4">
    <location>
        <begin position="4"/>
        <end position="33"/>
    </location>
</feature>
<proteinExistence type="predicted"/>
<evidence type="ECO:0000313" key="6">
    <source>
        <dbReference type="Proteomes" id="UP001597083"/>
    </source>
</evidence>
<evidence type="ECO:0000256" key="2">
    <source>
        <dbReference type="ARBA" id="ARBA00023125"/>
    </source>
</evidence>
<keyword evidence="2" id="KW-0238">DNA-binding</keyword>
<reference evidence="6" key="1">
    <citation type="journal article" date="2019" name="Int. J. Syst. Evol. Microbiol.">
        <title>The Global Catalogue of Microorganisms (GCM) 10K type strain sequencing project: providing services to taxonomists for standard genome sequencing and annotation.</title>
        <authorList>
            <consortium name="The Broad Institute Genomics Platform"/>
            <consortium name="The Broad Institute Genome Sequencing Center for Infectious Disease"/>
            <person name="Wu L."/>
            <person name="Ma J."/>
        </authorList>
    </citation>
    <scope>NUCLEOTIDE SEQUENCE [LARGE SCALE GENOMIC DNA]</scope>
    <source>
        <strain evidence="6">JCM 31696</strain>
    </source>
</reference>
<comment type="caution">
    <text evidence="5">The sequence shown here is derived from an EMBL/GenBank/DDBJ whole genome shotgun (WGS) entry which is preliminary data.</text>
</comment>
<dbReference type="EMBL" id="JBHTIR010000673">
    <property type="protein sequence ID" value="MFD0851661.1"/>
    <property type="molecule type" value="Genomic_DNA"/>
</dbReference>
<dbReference type="InterPro" id="IPR036388">
    <property type="entry name" value="WH-like_DNA-bd_sf"/>
</dbReference>
<evidence type="ECO:0000256" key="3">
    <source>
        <dbReference type="ARBA" id="ARBA00023163"/>
    </source>
</evidence>
<dbReference type="Gene3D" id="1.10.10.10">
    <property type="entry name" value="Winged helix-like DNA-binding domain superfamily/Winged helix DNA-binding domain"/>
    <property type="match status" value="1"/>
</dbReference>
<keyword evidence="3" id="KW-0804">Transcription</keyword>